<dbReference type="GO" id="GO:0005737">
    <property type="term" value="C:cytoplasm"/>
    <property type="evidence" value="ECO:0007669"/>
    <property type="project" value="TreeGrafter"/>
</dbReference>
<reference evidence="11 12" key="1">
    <citation type="submission" date="2012-12" db="EMBL/GenBank/DDBJ databases">
        <title>Whole genome shotgun sequence of Gordonia aichiensis NBRC 108223.</title>
        <authorList>
            <person name="Isaki-Nakamura S."/>
            <person name="Hosoyama A."/>
            <person name="Tsuchikane K."/>
            <person name="Ando Y."/>
            <person name="Baba S."/>
            <person name="Ohji S."/>
            <person name="Hamada M."/>
            <person name="Tamura T."/>
            <person name="Yamazoe A."/>
            <person name="Yamazaki S."/>
            <person name="Fujita N."/>
        </authorList>
    </citation>
    <scope>NUCLEOTIDE SEQUENCE [LARGE SCALE GENOMIC DNA]</scope>
    <source>
        <strain evidence="11 12">NBRC 108223</strain>
    </source>
</reference>
<dbReference type="NCBIfam" id="TIGR01313">
    <property type="entry name" value="therm_gnt_kin"/>
    <property type="match status" value="1"/>
</dbReference>
<dbReference type="AlphaFoldDB" id="L7KN56"/>
<organism evidence="11 12">
    <name type="scientific">Gordonia aichiensis NBRC 108223</name>
    <dbReference type="NCBI Taxonomy" id="1220583"/>
    <lineage>
        <taxon>Bacteria</taxon>
        <taxon>Bacillati</taxon>
        <taxon>Actinomycetota</taxon>
        <taxon>Actinomycetes</taxon>
        <taxon>Mycobacteriales</taxon>
        <taxon>Gordoniaceae</taxon>
        <taxon>Gordonia</taxon>
    </lineage>
</organism>
<dbReference type="GO" id="GO:0046316">
    <property type="term" value="F:gluconokinase activity"/>
    <property type="evidence" value="ECO:0007669"/>
    <property type="project" value="UniProtKB-EC"/>
</dbReference>
<dbReference type="PROSITE" id="PS51257">
    <property type="entry name" value="PROKAR_LIPOPROTEIN"/>
    <property type="match status" value="1"/>
</dbReference>
<dbReference type="STRING" id="1220583.GOACH_23_00140"/>
<gene>
    <name evidence="11" type="primary">gntK</name>
    <name evidence="11" type="ORF">GOACH_23_00140</name>
</gene>
<evidence type="ECO:0000256" key="1">
    <source>
        <dbReference type="ARBA" id="ARBA00004761"/>
    </source>
</evidence>
<dbReference type="eggNOG" id="COG3265">
    <property type="taxonomic scope" value="Bacteria"/>
</dbReference>
<dbReference type="FunFam" id="3.40.50.300:FF:000522">
    <property type="entry name" value="Gluconokinase"/>
    <property type="match status" value="1"/>
</dbReference>
<keyword evidence="12" id="KW-1185">Reference proteome</keyword>
<comment type="pathway">
    <text evidence="1">Carbohydrate acid metabolism.</text>
</comment>
<evidence type="ECO:0000256" key="5">
    <source>
        <dbReference type="ARBA" id="ARBA00022741"/>
    </source>
</evidence>
<keyword evidence="6 10" id="KW-0418">Kinase</keyword>
<comment type="caution">
    <text evidence="11">The sequence shown here is derived from an EMBL/GenBank/DDBJ whole genome shotgun (WGS) entry which is preliminary data.</text>
</comment>
<evidence type="ECO:0000256" key="9">
    <source>
        <dbReference type="ARBA" id="ARBA00048090"/>
    </source>
</evidence>
<dbReference type="CDD" id="cd02021">
    <property type="entry name" value="GntK"/>
    <property type="match status" value="1"/>
</dbReference>
<evidence type="ECO:0000256" key="8">
    <source>
        <dbReference type="ARBA" id="ARBA00023064"/>
    </source>
</evidence>
<evidence type="ECO:0000256" key="3">
    <source>
        <dbReference type="ARBA" id="ARBA00012054"/>
    </source>
</evidence>
<dbReference type="InterPro" id="IPR027417">
    <property type="entry name" value="P-loop_NTPase"/>
</dbReference>
<dbReference type="PANTHER" id="PTHR43442:SF3">
    <property type="entry name" value="GLUCONOKINASE-RELATED"/>
    <property type="match status" value="1"/>
</dbReference>
<dbReference type="PANTHER" id="PTHR43442">
    <property type="entry name" value="GLUCONOKINASE-RELATED"/>
    <property type="match status" value="1"/>
</dbReference>
<dbReference type="EMBL" id="BANR01000023">
    <property type="protein sequence ID" value="GAC50305.1"/>
    <property type="molecule type" value="Genomic_DNA"/>
</dbReference>
<keyword evidence="5 10" id="KW-0547">Nucleotide-binding</keyword>
<dbReference type="OrthoDB" id="9795716at2"/>
<keyword evidence="8" id="KW-0311">Gluconate utilization</keyword>
<evidence type="ECO:0000256" key="10">
    <source>
        <dbReference type="RuleBase" id="RU363066"/>
    </source>
</evidence>
<keyword evidence="7 10" id="KW-0067">ATP-binding</keyword>
<dbReference type="RefSeq" id="WP_005177912.1">
    <property type="nucleotide sequence ID" value="NZ_BANR01000023.1"/>
</dbReference>
<evidence type="ECO:0000313" key="11">
    <source>
        <dbReference type="EMBL" id="GAC50305.1"/>
    </source>
</evidence>
<dbReference type="GO" id="GO:0019521">
    <property type="term" value="P:D-gluconate metabolic process"/>
    <property type="evidence" value="ECO:0007669"/>
    <property type="project" value="UniProtKB-KW"/>
</dbReference>
<accession>L7KN56</accession>
<comment type="catalytic activity">
    <reaction evidence="9 10">
        <text>D-gluconate + ATP = 6-phospho-D-gluconate + ADP + H(+)</text>
        <dbReference type="Rhea" id="RHEA:19433"/>
        <dbReference type="ChEBI" id="CHEBI:15378"/>
        <dbReference type="ChEBI" id="CHEBI:18391"/>
        <dbReference type="ChEBI" id="CHEBI:30616"/>
        <dbReference type="ChEBI" id="CHEBI:58759"/>
        <dbReference type="ChEBI" id="CHEBI:456216"/>
        <dbReference type="EC" id="2.7.1.12"/>
    </reaction>
</comment>
<evidence type="ECO:0000313" key="12">
    <source>
        <dbReference type="Proteomes" id="UP000010988"/>
    </source>
</evidence>
<dbReference type="InterPro" id="IPR006001">
    <property type="entry name" value="Therm_gnt_kin"/>
</dbReference>
<sequence length="165" mass="17398">MPTQRGPIVVCGVSGCGKSTVGAALAAHLGVPFVDADDLHPAANIAKMAAGQPLTDSDRLPWLDAVGRWLADHADGVCACSALRHGYRDQLCRRAPGVRFVMLAVDPGVVKARVRARHGHFMPATLVDSQFAALEPHGPDEPGITVDATLPLDGVVDEIVDRVLR</sequence>
<keyword evidence="4 10" id="KW-0808">Transferase</keyword>
<comment type="similarity">
    <text evidence="2 10">Belongs to the gluconokinase GntK/GntV family.</text>
</comment>
<dbReference type="EC" id="2.7.1.12" evidence="3 10"/>
<evidence type="ECO:0000256" key="7">
    <source>
        <dbReference type="ARBA" id="ARBA00022840"/>
    </source>
</evidence>
<evidence type="ECO:0000256" key="2">
    <source>
        <dbReference type="ARBA" id="ARBA00008420"/>
    </source>
</evidence>
<evidence type="ECO:0000256" key="6">
    <source>
        <dbReference type="ARBA" id="ARBA00022777"/>
    </source>
</evidence>
<proteinExistence type="inferred from homology"/>
<dbReference type="Pfam" id="PF13671">
    <property type="entry name" value="AAA_33"/>
    <property type="match status" value="1"/>
</dbReference>
<dbReference type="Gene3D" id="3.40.50.300">
    <property type="entry name" value="P-loop containing nucleotide triphosphate hydrolases"/>
    <property type="match status" value="1"/>
</dbReference>
<protein>
    <recommendedName>
        <fullName evidence="3 10">Gluconokinase</fullName>
        <ecNumber evidence="3 10">2.7.1.12</ecNumber>
    </recommendedName>
</protein>
<dbReference type="SUPFAM" id="SSF52540">
    <property type="entry name" value="P-loop containing nucleoside triphosphate hydrolases"/>
    <property type="match status" value="1"/>
</dbReference>
<name>L7KN56_9ACTN</name>
<dbReference type="Proteomes" id="UP000010988">
    <property type="component" value="Unassembled WGS sequence"/>
</dbReference>
<dbReference type="GO" id="GO:0005524">
    <property type="term" value="F:ATP binding"/>
    <property type="evidence" value="ECO:0007669"/>
    <property type="project" value="UniProtKB-KW"/>
</dbReference>
<evidence type="ECO:0000256" key="4">
    <source>
        <dbReference type="ARBA" id="ARBA00022679"/>
    </source>
</evidence>